<feature type="compositionally biased region" description="Polar residues" evidence="1">
    <location>
        <begin position="35"/>
        <end position="62"/>
    </location>
</feature>
<proteinExistence type="predicted"/>
<feature type="compositionally biased region" description="Polar residues" evidence="1">
    <location>
        <begin position="128"/>
        <end position="148"/>
    </location>
</feature>
<feature type="compositionally biased region" description="Polar residues" evidence="1">
    <location>
        <begin position="1"/>
        <end position="17"/>
    </location>
</feature>
<evidence type="ECO:0000313" key="3">
    <source>
        <dbReference type="Proteomes" id="UP000054495"/>
    </source>
</evidence>
<evidence type="ECO:0000313" key="2">
    <source>
        <dbReference type="EMBL" id="EPB78382.1"/>
    </source>
</evidence>
<keyword evidence="3" id="KW-1185">Reference proteome</keyword>
<evidence type="ECO:0000256" key="1">
    <source>
        <dbReference type="SAM" id="MobiDB-lite"/>
    </source>
</evidence>
<reference evidence="2 3" key="1">
    <citation type="submission" date="2013-05" db="EMBL/GenBank/DDBJ databases">
        <title>Draft genome of the parasitic nematode Anyclostoma ceylanicum.</title>
        <authorList>
            <person name="Mitreva M."/>
        </authorList>
    </citation>
    <scope>NUCLEOTIDE SEQUENCE [LARGE SCALE GENOMIC DNA]</scope>
</reference>
<organism evidence="2 3">
    <name type="scientific">Ancylostoma ceylanicum</name>
    <dbReference type="NCBI Taxonomy" id="53326"/>
    <lineage>
        <taxon>Eukaryota</taxon>
        <taxon>Metazoa</taxon>
        <taxon>Ecdysozoa</taxon>
        <taxon>Nematoda</taxon>
        <taxon>Chromadorea</taxon>
        <taxon>Rhabditida</taxon>
        <taxon>Rhabditina</taxon>
        <taxon>Rhabditomorpha</taxon>
        <taxon>Strongyloidea</taxon>
        <taxon>Ancylostomatidae</taxon>
        <taxon>Ancylostomatinae</taxon>
        <taxon>Ancylostoma</taxon>
    </lineage>
</organism>
<gene>
    <name evidence="2" type="ORF">ANCCEY_02531</name>
</gene>
<protein>
    <submittedName>
        <fullName evidence="2">Uncharacterized protein</fullName>
    </submittedName>
</protein>
<feature type="compositionally biased region" description="Polar residues" evidence="1">
    <location>
        <begin position="80"/>
        <end position="104"/>
    </location>
</feature>
<dbReference type="Proteomes" id="UP000054495">
    <property type="component" value="Unassembled WGS sequence"/>
</dbReference>
<name>A0A0D6MC67_9BILA</name>
<dbReference type="EMBL" id="KE124813">
    <property type="protein sequence ID" value="EPB78382.1"/>
    <property type="molecule type" value="Genomic_DNA"/>
</dbReference>
<sequence>MHVTPSTSRTNTAPSTKHTIKHETTPEAPTDSTDEPSFNPTTSTEMHVTPSTSRTNTAPSTKHTIKHETTPEAPTDSTDEPSFNSTTSTGMHVTPSTSRTNTAPSKKHTTEHEATPAAPTDSTDEPLFNSTTSTGMHVTPSTSRTKTTALGEDSNEPLLKGTSEGHREYSQKAGEQPGPIVFSPIFILAMGKANQSLNVDRSKPSPEITFFIQSKLPSLTDVLRPLPQSRNHLASASGNPQ</sequence>
<feature type="region of interest" description="Disordered" evidence="1">
    <location>
        <begin position="1"/>
        <end position="178"/>
    </location>
</feature>
<accession>A0A0D6MC67</accession>
<dbReference type="AlphaFoldDB" id="A0A0D6MC67"/>